<reference evidence="2 3" key="1">
    <citation type="journal article" date="2018" name="Evol. Lett.">
        <title>Horizontal gene cluster transfer increased hallucinogenic mushroom diversity.</title>
        <authorList>
            <person name="Reynolds H.T."/>
            <person name="Vijayakumar V."/>
            <person name="Gluck-Thaler E."/>
            <person name="Korotkin H.B."/>
            <person name="Matheny P.B."/>
            <person name="Slot J.C."/>
        </authorList>
    </citation>
    <scope>NUCLEOTIDE SEQUENCE [LARGE SCALE GENOMIC DNA]</scope>
    <source>
        <strain evidence="2 3">SRW20</strain>
    </source>
</reference>
<feature type="domain" description="DUF302" evidence="1">
    <location>
        <begin position="91"/>
        <end position="136"/>
    </location>
</feature>
<dbReference type="EMBL" id="NHYE01005655">
    <property type="protein sequence ID" value="PPQ65327.1"/>
    <property type="molecule type" value="Genomic_DNA"/>
</dbReference>
<evidence type="ECO:0000259" key="1">
    <source>
        <dbReference type="Pfam" id="PF03625"/>
    </source>
</evidence>
<dbReference type="OrthoDB" id="5190258at2759"/>
<dbReference type="Gene3D" id="3.30.310.70">
    <property type="entry name" value="TT1751-like domain"/>
    <property type="match status" value="1"/>
</dbReference>
<dbReference type="InterPro" id="IPR005180">
    <property type="entry name" value="DUF302"/>
</dbReference>
<gene>
    <name evidence="2" type="ORF">CVT26_000041</name>
</gene>
<dbReference type="SUPFAM" id="SSF103247">
    <property type="entry name" value="TT1751-like"/>
    <property type="match status" value="1"/>
</dbReference>
<proteinExistence type="predicted"/>
<dbReference type="Proteomes" id="UP000284706">
    <property type="component" value="Unassembled WGS sequence"/>
</dbReference>
<comment type="caution">
    <text evidence="2">The sequence shown here is derived from an EMBL/GenBank/DDBJ whole genome shotgun (WGS) entry which is preliminary data.</text>
</comment>
<organism evidence="2 3">
    <name type="scientific">Gymnopilus dilepis</name>
    <dbReference type="NCBI Taxonomy" id="231916"/>
    <lineage>
        <taxon>Eukaryota</taxon>
        <taxon>Fungi</taxon>
        <taxon>Dikarya</taxon>
        <taxon>Basidiomycota</taxon>
        <taxon>Agaricomycotina</taxon>
        <taxon>Agaricomycetes</taxon>
        <taxon>Agaricomycetidae</taxon>
        <taxon>Agaricales</taxon>
        <taxon>Agaricineae</taxon>
        <taxon>Hymenogastraceae</taxon>
        <taxon>Gymnopilus</taxon>
    </lineage>
</organism>
<dbReference type="InParanoid" id="A0A409VGD9"/>
<dbReference type="AlphaFoldDB" id="A0A409VGD9"/>
<evidence type="ECO:0000313" key="3">
    <source>
        <dbReference type="Proteomes" id="UP000284706"/>
    </source>
</evidence>
<dbReference type="Pfam" id="PF03625">
    <property type="entry name" value="DUF302"/>
    <property type="match status" value="1"/>
</dbReference>
<keyword evidence="3" id="KW-1185">Reference proteome</keyword>
<sequence>MSKSITPTTVQVVTFNTPVHFKEVVARLEAELNKEASPDTVERWIDSKSPEEWMEIYKNKAPGKEFQYFSEFPHTKILKQMDPEGVGKTGIISYMFGNPLFAKEIMKYNPLAAYSIPPRFLIVERADGTTVTYHQPSTVMSSPNPKENDPALMQVLKGLDTRLEKLAERITAV</sequence>
<dbReference type="InterPro" id="IPR035923">
    <property type="entry name" value="TT1751-like_sf"/>
</dbReference>
<name>A0A409VGD9_9AGAR</name>
<protein>
    <recommendedName>
        <fullName evidence="1">DUF302 domain-containing protein</fullName>
    </recommendedName>
</protein>
<accession>A0A409VGD9</accession>
<evidence type="ECO:0000313" key="2">
    <source>
        <dbReference type="EMBL" id="PPQ65327.1"/>
    </source>
</evidence>
<dbReference type="CDD" id="cd14797">
    <property type="entry name" value="DUF302"/>
    <property type="match status" value="1"/>
</dbReference>